<gene>
    <name evidence="3" type="ORF">DNTS_025778</name>
</gene>
<dbReference type="InterPro" id="IPR023582">
    <property type="entry name" value="Impact"/>
</dbReference>
<dbReference type="InterPro" id="IPR036956">
    <property type="entry name" value="Impact_N_sf"/>
</dbReference>
<dbReference type="InterPro" id="IPR020568">
    <property type="entry name" value="Ribosomal_Su5_D2-typ_SF"/>
</dbReference>
<name>A0A553N4J9_9TELE</name>
<dbReference type="InterPro" id="IPR001498">
    <property type="entry name" value="Impact_N"/>
</dbReference>
<evidence type="ECO:0000313" key="3">
    <source>
        <dbReference type="EMBL" id="TRY60365.1"/>
    </source>
</evidence>
<dbReference type="EMBL" id="SRMA01027057">
    <property type="protein sequence ID" value="TRY60365.1"/>
    <property type="molecule type" value="Genomic_DNA"/>
</dbReference>
<dbReference type="Gene3D" id="3.30.230.30">
    <property type="entry name" value="Impact, N-terminal domain"/>
    <property type="match status" value="1"/>
</dbReference>
<dbReference type="AlphaFoldDB" id="A0A553N4J9"/>
<protein>
    <recommendedName>
        <fullName evidence="2">Impact N-terminal domain-containing protein</fullName>
    </recommendedName>
</protein>
<dbReference type="PANTHER" id="PTHR16301">
    <property type="entry name" value="IMPACT-RELATED"/>
    <property type="match status" value="1"/>
</dbReference>
<evidence type="ECO:0000256" key="1">
    <source>
        <dbReference type="ARBA" id="ARBA00007665"/>
    </source>
</evidence>
<dbReference type="GO" id="GO:0005737">
    <property type="term" value="C:cytoplasm"/>
    <property type="evidence" value="ECO:0007669"/>
    <property type="project" value="TreeGrafter"/>
</dbReference>
<dbReference type="GO" id="GO:0006446">
    <property type="term" value="P:regulation of translational initiation"/>
    <property type="evidence" value="ECO:0007669"/>
    <property type="project" value="TreeGrafter"/>
</dbReference>
<evidence type="ECO:0000259" key="2">
    <source>
        <dbReference type="Pfam" id="PF01205"/>
    </source>
</evidence>
<sequence length="474" mass="50692">MKILDVSNVLVVVSRWYGGILLGPDRFKHINNCARNILLQEGYTHAPDETGGKSKKVKGKKTNKSLLFRRKSLTELLPKPAQHCTDQTLQGQSPAPPDEFPAVRLACQSSLMSSYVSSWEISGCWGCVTGLRRVGESEPVVCCASLNDRLDLWSSDFEPLKAPLPLPPSLPLSLTKWCSASGVRRLVLGVWCSASGARAPAPRAPGRRALALGRLGARRLVLGLVLGRLVLRLVPRPGARAAWCLGRLVLGRLVPGRLVLSGAWCSGRLVFGLVSRAPGVRAPGVRRLVFGRLVLPGAWCSGACASGAWCSGAWCSAPGALPPPGARAPGASGAWCSGAWCSPGSGGPGTRLVFGRLCSGAWCSRLVFGRLVSGRLVFGRLVFGRLVFGRLVFGRLVFGRLVFGRLVFGRLVFKRLVFGRWCSAPGARALWCSGVCVRRLVSGRLFGVWCSASGARRLVIGVWCSASGVWSIQM</sequence>
<proteinExistence type="inferred from homology"/>
<dbReference type="Proteomes" id="UP000316079">
    <property type="component" value="Unassembled WGS sequence"/>
</dbReference>
<organism evidence="3 4">
    <name type="scientific">Danionella cerebrum</name>
    <dbReference type="NCBI Taxonomy" id="2873325"/>
    <lineage>
        <taxon>Eukaryota</taxon>
        <taxon>Metazoa</taxon>
        <taxon>Chordata</taxon>
        <taxon>Craniata</taxon>
        <taxon>Vertebrata</taxon>
        <taxon>Euteleostomi</taxon>
        <taxon>Actinopterygii</taxon>
        <taxon>Neopterygii</taxon>
        <taxon>Teleostei</taxon>
        <taxon>Ostariophysi</taxon>
        <taxon>Cypriniformes</taxon>
        <taxon>Danionidae</taxon>
        <taxon>Danioninae</taxon>
        <taxon>Danionella</taxon>
    </lineage>
</organism>
<reference evidence="3 4" key="1">
    <citation type="journal article" date="2019" name="Sci. Data">
        <title>Hybrid genome assembly and annotation of Danionella translucida.</title>
        <authorList>
            <person name="Kadobianskyi M."/>
            <person name="Schulze L."/>
            <person name="Schuelke M."/>
            <person name="Judkewitz B."/>
        </authorList>
    </citation>
    <scope>NUCLEOTIDE SEQUENCE [LARGE SCALE GENOMIC DNA]</scope>
    <source>
        <strain evidence="3 4">Bolton</strain>
    </source>
</reference>
<dbReference type="Pfam" id="PF01205">
    <property type="entry name" value="Impact_N"/>
    <property type="match status" value="1"/>
</dbReference>
<dbReference type="SUPFAM" id="SSF54211">
    <property type="entry name" value="Ribosomal protein S5 domain 2-like"/>
    <property type="match status" value="1"/>
</dbReference>
<accession>A0A553N4J9</accession>
<dbReference type="GO" id="GO:0140469">
    <property type="term" value="P:GCN2-mediated signaling"/>
    <property type="evidence" value="ECO:0007669"/>
    <property type="project" value="TreeGrafter"/>
</dbReference>
<dbReference type="OrthoDB" id="69641at2759"/>
<feature type="domain" description="Impact N-terminal" evidence="2">
    <location>
        <begin position="3"/>
        <end position="38"/>
    </location>
</feature>
<comment type="similarity">
    <text evidence="1">Belongs to the IMPACT family.</text>
</comment>
<keyword evidence="4" id="KW-1185">Reference proteome</keyword>
<comment type="caution">
    <text evidence="3">The sequence shown here is derived from an EMBL/GenBank/DDBJ whole genome shotgun (WGS) entry which is preliminary data.</text>
</comment>
<dbReference type="PANTHER" id="PTHR16301:SF25">
    <property type="entry name" value="PROTEIN IMPACT"/>
    <property type="match status" value="1"/>
</dbReference>
<evidence type="ECO:0000313" key="4">
    <source>
        <dbReference type="Proteomes" id="UP000316079"/>
    </source>
</evidence>
<dbReference type="STRING" id="623744.A0A553N4J9"/>